<reference evidence="2" key="2">
    <citation type="journal article" date="2017" name="Nat. Plants">
        <title>The Aegilops tauschii genome reveals multiple impacts of transposons.</title>
        <authorList>
            <person name="Zhao G."/>
            <person name="Zou C."/>
            <person name="Li K."/>
            <person name="Wang K."/>
            <person name="Li T."/>
            <person name="Gao L."/>
            <person name="Zhang X."/>
            <person name="Wang H."/>
            <person name="Yang Z."/>
            <person name="Liu X."/>
            <person name="Jiang W."/>
            <person name="Mao L."/>
            <person name="Kong X."/>
            <person name="Jiao Y."/>
            <person name="Jia J."/>
        </authorList>
    </citation>
    <scope>NUCLEOTIDE SEQUENCE [LARGE SCALE GENOMIC DNA]</scope>
    <source>
        <strain evidence="2">cv. AL8/78</strain>
    </source>
</reference>
<organism evidence="1 2">
    <name type="scientific">Aegilops tauschii subsp. strangulata</name>
    <name type="common">Goatgrass</name>
    <dbReference type="NCBI Taxonomy" id="200361"/>
    <lineage>
        <taxon>Eukaryota</taxon>
        <taxon>Viridiplantae</taxon>
        <taxon>Streptophyta</taxon>
        <taxon>Embryophyta</taxon>
        <taxon>Tracheophyta</taxon>
        <taxon>Spermatophyta</taxon>
        <taxon>Magnoliopsida</taxon>
        <taxon>Liliopsida</taxon>
        <taxon>Poales</taxon>
        <taxon>Poaceae</taxon>
        <taxon>BOP clade</taxon>
        <taxon>Pooideae</taxon>
        <taxon>Triticodae</taxon>
        <taxon>Triticeae</taxon>
        <taxon>Triticinae</taxon>
        <taxon>Aegilops</taxon>
    </lineage>
</organism>
<dbReference type="AlphaFoldDB" id="A0A453D3V0"/>
<name>A0A453D3V0_AEGTS</name>
<dbReference type="EnsemblPlants" id="AET2Gv21076100.6">
    <property type="protein sequence ID" value="AET2Gv21076100.6"/>
    <property type="gene ID" value="AET2Gv21076100"/>
</dbReference>
<dbReference type="Gramene" id="AET2Gv21076100.6">
    <property type="protein sequence ID" value="AET2Gv21076100.6"/>
    <property type="gene ID" value="AET2Gv21076100"/>
</dbReference>
<protein>
    <submittedName>
        <fullName evidence="1">Uncharacterized protein</fullName>
    </submittedName>
</protein>
<evidence type="ECO:0000313" key="1">
    <source>
        <dbReference type="EnsemblPlants" id="AET2Gv21076100.6"/>
    </source>
</evidence>
<keyword evidence="2" id="KW-1185">Reference proteome</keyword>
<reference evidence="1" key="3">
    <citation type="journal article" date="2017" name="Nature">
        <title>Genome sequence of the progenitor of the wheat D genome Aegilops tauschii.</title>
        <authorList>
            <person name="Luo M.C."/>
            <person name="Gu Y.Q."/>
            <person name="Puiu D."/>
            <person name="Wang H."/>
            <person name="Twardziok S.O."/>
            <person name="Deal K.R."/>
            <person name="Huo N."/>
            <person name="Zhu T."/>
            <person name="Wang L."/>
            <person name="Wang Y."/>
            <person name="McGuire P.E."/>
            <person name="Liu S."/>
            <person name="Long H."/>
            <person name="Ramasamy R.K."/>
            <person name="Rodriguez J.C."/>
            <person name="Van S.L."/>
            <person name="Yuan L."/>
            <person name="Wang Z."/>
            <person name="Xia Z."/>
            <person name="Xiao L."/>
            <person name="Anderson O.D."/>
            <person name="Ouyang S."/>
            <person name="Liang Y."/>
            <person name="Zimin A.V."/>
            <person name="Pertea G."/>
            <person name="Qi P."/>
            <person name="Bennetzen J.L."/>
            <person name="Dai X."/>
            <person name="Dawson M.W."/>
            <person name="Muller H.G."/>
            <person name="Kugler K."/>
            <person name="Rivarola-Duarte L."/>
            <person name="Spannagl M."/>
            <person name="Mayer K.F.X."/>
            <person name="Lu F.H."/>
            <person name="Bevan M.W."/>
            <person name="Leroy P."/>
            <person name="Li P."/>
            <person name="You F.M."/>
            <person name="Sun Q."/>
            <person name="Liu Z."/>
            <person name="Lyons E."/>
            <person name="Wicker T."/>
            <person name="Salzberg S.L."/>
            <person name="Devos K.M."/>
            <person name="Dvorak J."/>
        </authorList>
    </citation>
    <scope>NUCLEOTIDE SEQUENCE [LARGE SCALE GENOMIC DNA]</scope>
    <source>
        <strain evidence="1">cv. AL8/78</strain>
    </source>
</reference>
<proteinExistence type="predicted"/>
<evidence type="ECO:0000313" key="2">
    <source>
        <dbReference type="Proteomes" id="UP000015105"/>
    </source>
</evidence>
<reference evidence="1" key="4">
    <citation type="submission" date="2019-03" db="UniProtKB">
        <authorList>
            <consortium name="EnsemblPlants"/>
        </authorList>
    </citation>
    <scope>IDENTIFICATION</scope>
</reference>
<accession>A0A453D3V0</accession>
<reference evidence="1" key="5">
    <citation type="journal article" date="2021" name="G3 (Bethesda)">
        <title>Aegilops tauschii genome assembly Aet v5.0 features greater sequence contiguity and improved annotation.</title>
        <authorList>
            <person name="Wang L."/>
            <person name="Zhu T."/>
            <person name="Rodriguez J.C."/>
            <person name="Deal K.R."/>
            <person name="Dubcovsky J."/>
            <person name="McGuire P.E."/>
            <person name="Lux T."/>
            <person name="Spannagl M."/>
            <person name="Mayer K.F.X."/>
            <person name="Baldrich P."/>
            <person name="Meyers B.C."/>
            <person name="Huo N."/>
            <person name="Gu Y.Q."/>
            <person name="Zhou H."/>
            <person name="Devos K.M."/>
            <person name="Bennetzen J.L."/>
            <person name="Unver T."/>
            <person name="Budak H."/>
            <person name="Gulick P.J."/>
            <person name="Galiba G."/>
            <person name="Kalapos B."/>
            <person name="Nelson D.R."/>
            <person name="Li P."/>
            <person name="You F.M."/>
            <person name="Luo M.C."/>
            <person name="Dvorak J."/>
        </authorList>
    </citation>
    <scope>NUCLEOTIDE SEQUENCE [LARGE SCALE GENOMIC DNA]</scope>
    <source>
        <strain evidence="1">cv. AL8/78</strain>
    </source>
</reference>
<reference evidence="2" key="1">
    <citation type="journal article" date="2014" name="Science">
        <title>Ancient hybridizations among the ancestral genomes of bread wheat.</title>
        <authorList>
            <consortium name="International Wheat Genome Sequencing Consortium,"/>
            <person name="Marcussen T."/>
            <person name="Sandve S.R."/>
            <person name="Heier L."/>
            <person name="Spannagl M."/>
            <person name="Pfeifer M."/>
            <person name="Jakobsen K.S."/>
            <person name="Wulff B.B."/>
            <person name="Steuernagel B."/>
            <person name="Mayer K.F."/>
            <person name="Olsen O.A."/>
        </authorList>
    </citation>
    <scope>NUCLEOTIDE SEQUENCE [LARGE SCALE GENOMIC DNA]</scope>
    <source>
        <strain evidence="2">cv. AL8/78</strain>
    </source>
</reference>
<dbReference type="Proteomes" id="UP000015105">
    <property type="component" value="Chromosome 2D"/>
</dbReference>
<sequence>TAQFQGGPAASYAREMERLSAKESLLLAVSRLPLSCSPSSQNEWPRPAPYCRAGPYESYPLPSARLSI</sequence>